<gene>
    <name evidence="2" type="ORF">SAMN02745784_02022</name>
</gene>
<dbReference type="Pfam" id="PF04071">
    <property type="entry name" value="zf-like"/>
    <property type="match status" value="1"/>
</dbReference>
<feature type="domain" description="Cysteine-rich small" evidence="1">
    <location>
        <begin position="5"/>
        <end position="83"/>
    </location>
</feature>
<evidence type="ECO:0000313" key="3">
    <source>
        <dbReference type="Proteomes" id="UP000184114"/>
    </source>
</evidence>
<evidence type="ECO:0000259" key="1">
    <source>
        <dbReference type="Pfam" id="PF04071"/>
    </source>
</evidence>
<dbReference type="RefSeq" id="WP_072976021.1">
    <property type="nucleotide sequence ID" value="NZ_FQTY01000008.1"/>
</dbReference>
<dbReference type="EMBL" id="FQTY01000008">
    <property type="protein sequence ID" value="SHE85394.1"/>
    <property type="molecule type" value="Genomic_DNA"/>
</dbReference>
<dbReference type="InterPro" id="IPR007212">
    <property type="entry name" value="Zf-like"/>
</dbReference>
<accession>A0A1M4WVX7</accession>
<name>A0A1M4WVX7_9FIRM</name>
<dbReference type="Proteomes" id="UP000184114">
    <property type="component" value="Unassembled WGS sequence"/>
</dbReference>
<dbReference type="GeneID" id="90994456"/>
<organism evidence="2 3">
    <name type="scientific">Tissierella praeacuta DSM 18095</name>
    <dbReference type="NCBI Taxonomy" id="1123404"/>
    <lineage>
        <taxon>Bacteria</taxon>
        <taxon>Bacillati</taxon>
        <taxon>Bacillota</taxon>
        <taxon>Tissierellia</taxon>
        <taxon>Tissierellales</taxon>
        <taxon>Tissierellaceae</taxon>
        <taxon>Tissierella</taxon>
    </lineage>
</organism>
<keyword evidence="3" id="KW-1185">Reference proteome</keyword>
<evidence type="ECO:0000313" key="2">
    <source>
        <dbReference type="EMBL" id="SHE85394.1"/>
    </source>
</evidence>
<reference evidence="3" key="1">
    <citation type="submission" date="2016-11" db="EMBL/GenBank/DDBJ databases">
        <authorList>
            <person name="Varghese N."/>
            <person name="Submissions S."/>
        </authorList>
    </citation>
    <scope>NUCLEOTIDE SEQUENCE [LARGE SCALE GENOMIC DNA]</scope>
    <source>
        <strain evidence="3">DSM 18095</strain>
    </source>
</reference>
<proteinExistence type="predicted"/>
<dbReference type="AlphaFoldDB" id="A0A1M4WVX7"/>
<dbReference type="STRING" id="1123404.SAMN02745784_02022"/>
<protein>
    <recommendedName>
        <fullName evidence="1">Cysteine-rich small domain-containing protein</fullName>
    </recommendedName>
</protein>
<sequence>MENSYRFYRNTACEYFPCHKVENEEEFNCMFCYCPLYLMEDCGGNHIENYGVKDCSNCLIPHRPNGYDYINKKLIERNNMKRNK</sequence>